<evidence type="ECO:0000256" key="4">
    <source>
        <dbReference type="ARBA" id="ARBA00022729"/>
    </source>
</evidence>
<dbReference type="PROSITE" id="PS50268">
    <property type="entry name" value="CADHERIN_2"/>
    <property type="match status" value="5"/>
</dbReference>
<sequence length="595" mass="66044">MRTIPRPNSPACLILTIFVTLARGEIERRFQVSELAAVGHRIGWLIGDGPPPGADPSHQNFYVVFPDPSSTAERLLNVNDRTGEITIRESLDYEREQSLTVLAIPADGQSLSIRAVIDVQDENDHAPQFPTEKTQLEISEYARINTEIALPPARDPDSGILSVQKYRIVSGNVNNIFRLSAHDFSGLMYLDLVVNGHLDREYRDRYDLVIEAVDGGQPPRTGRLEVNVRILDANDNSPLFLQSTYSARVPANASQTFPVIKVSAKDADHNLNRSGQSPPFSIDSSTGRVSVAYDEATESSLKPGAIYELIICAVDGGLPQPLESTALLTIQVDDPDEHGHGHGSIWLEVVWLTDDASARAQENLPVGYVLARVAVHGATNQETSLSLSGCDSICIKQTDSPAVYLLIVCGHLDRERHPSYRLNLMVRNSKSDDVLLDHPLHMDLLDVNDNAPEWNQTQWKFTWHYRPGQVDGSVYVKDENHIRLVAKDSDERENGRVRYFVQDTSLFTIDQDTGDLTMAREFDCGAENPEVRFKVVAEDNGQPTRLSSSVEIIVEIVDVNGQAPTFQHSLYEITVKEDLEVGSCILQVSSFITLK</sequence>
<keyword evidence="4 11" id="KW-0732">Signal</keyword>
<dbReference type="GO" id="GO:0005509">
    <property type="term" value="F:calcium ion binding"/>
    <property type="evidence" value="ECO:0007669"/>
    <property type="project" value="UniProtKB-UniRule"/>
</dbReference>
<feature type="domain" description="Cadherin" evidence="12">
    <location>
        <begin position="130"/>
        <end position="240"/>
    </location>
</feature>
<evidence type="ECO:0000259" key="12">
    <source>
        <dbReference type="PROSITE" id="PS50268"/>
    </source>
</evidence>
<dbReference type="AlphaFoldDB" id="A0AAD4R1V6"/>
<evidence type="ECO:0000256" key="5">
    <source>
        <dbReference type="ARBA" id="ARBA00022737"/>
    </source>
</evidence>
<evidence type="ECO:0000256" key="3">
    <source>
        <dbReference type="ARBA" id="ARBA00022692"/>
    </source>
</evidence>
<evidence type="ECO:0000256" key="6">
    <source>
        <dbReference type="ARBA" id="ARBA00022837"/>
    </source>
</evidence>
<evidence type="ECO:0000256" key="11">
    <source>
        <dbReference type="SAM" id="SignalP"/>
    </source>
</evidence>
<evidence type="ECO:0000313" key="13">
    <source>
        <dbReference type="EMBL" id="KAI1704089.1"/>
    </source>
</evidence>
<dbReference type="FunFam" id="2.60.40.60:FF:000007">
    <property type="entry name" value="Protocadherin alpha 2"/>
    <property type="match status" value="1"/>
</dbReference>
<dbReference type="InterPro" id="IPR050174">
    <property type="entry name" value="Protocadherin/Cadherin-CA"/>
</dbReference>
<feature type="domain" description="Cadherin" evidence="12">
    <location>
        <begin position="241"/>
        <end position="346"/>
    </location>
</feature>
<dbReference type="Pfam" id="PF00028">
    <property type="entry name" value="Cadherin"/>
    <property type="match status" value="2"/>
</dbReference>
<organism evidence="13 14">
    <name type="scientific">Ditylenchus destructor</name>
    <dbReference type="NCBI Taxonomy" id="166010"/>
    <lineage>
        <taxon>Eukaryota</taxon>
        <taxon>Metazoa</taxon>
        <taxon>Ecdysozoa</taxon>
        <taxon>Nematoda</taxon>
        <taxon>Chromadorea</taxon>
        <taxon>Rhabditida</taxon>
        <taxon>Tylenchina</taxon>
        <taxon>Tylenchomorpha</taxon>
        <taxon>Sphaerularioidea</taxon>
        <taxon>Anguinidae</taxon>
        <taxon>Anguininae</taxon>
        <taxon>Ditylenchus</taxon>
    </lineage>
</organism>
<evidence type="ECO:0000256" key="9">
    <source>
        <dbReference type="ARBA" id="ARBA00023180"/>
    </source>
</evidence>
<evidence type="ECO:0000256" key="7">
    <source>
        <dbReference type="ARBA" id="ARBA00022989"/>
    </source>
</evidence>
<dbReference type="PANTHER" id="PTHR24028:SF328">
    <property type="entry name" value="CADHERIN-3"/>
    <property type="match status" value="1"/>
</dbReference>
<evidence type="ECO:0000256" key="8">
    <source>
        <dbReference type="ARBA" id="ARBA00023136"/>
    </source>
</evidence>
<accession>A0AAD4R1V6</accession>
<evidence type="ECO:0000256" key="2">
    <source>
        <dbReference type="ARBA" id="ARBA00022475"/>
    </source>
</evidence>
<reference evidence="13" key="1">
    <citation type="submission" date="2022-01" db="EMBL/GenBank/DDBJ databases">
        <title>Genome Sequence Resource for Two Populations of Ditylenchus destructor, the Migratory Endoparasitic Phytonematode.</title>
        <authorList>
            <person name="Zhang H."/>
            <person name="Lin R."/>
            <person name="Xie B."/>
        </authorList>
    </citation>
    <scope>NUCLEOTIDE SEQUENCE</scope>
    <source>
        <strain evidence="13">BazhouSP</strain>
    </source>
</reference>
<dbReference type="GO" id="GO:0005886">
    <property type="term" value="C:plasma membrane"/>
    <property type="evidence" value="ECO:0007669"/>
    <property type="project" value="UniProtKB-SubCell"/>
</dbReference>
<proteinExistence type="predicted"/>
<dbReference type="InterPro" id="IPR015919">
    <property type="entry name" value="Cadherin-like_sf"/>
</dbReference>
<dbReference type="Proteomes" id="UP001201812">
    <property type="component" value="Unassembled WGS sequence"/>
</dbReference>
<evidence type="ECO:0000313" key="14">
    <source>
        <dbReference type="Proteomes" id="UP001201812"/>
    </source>
</evidence>
<dbReference type="InterPro" id="IPR002126">
    <property type="entry name" value="Cadherin-like_dom"/>
</dbReference>
<dbReference type="PANTHER" id="PTHR24028">
    <property type="entry name" value="CADHERIN-87A"/>
    <property type="match status" value="1"/>
</dbReference>
<keyword evidence="14" id="KW-1185">Reference proteome</keyword>
<name>A0AAD4R1V6_9BILA</name>
<feature type="chain" id="PRO_5042166630" evidence="11">
    <location>
        <begin position="25"/>
        <end position="595"/>
    </location>
</feature>
<keyword evidence="8" id="KW-0472">Membrane</keyword>
<feature type="signal peptide" evidence="11">
    <location>
        <begin position="1"/>
        <end position="24"/>
    </location>
</feature>
<dbReference type="PROSITE" id="PS00232">
    <property type="entry name" value="CADHERIN_1"/>
    <property type="match status" value="1"/>
</dbReference>
<dbReference type="InterPro" id="IPR020894">
    <property type="entry name" value="Cadherin_CS"/>
</dbReference>
<evidence type="ECO:0000256" key="10">
    <source>
        <dbReference type="PROSITE-ProRule" id="PRU00043"/>
    </source>
</evidence>
<dbReference type="SUPFAM" id="SSF49313">
    <property type="entry name" value="Cadherin-like"/>
    <property type="match status" value="5"/>
</dbReference>
<gene>
    <name evidence="13" type="ORF">DdX_14451</name>
</gene>
<dbReference type="SMART" id="SM00112">
    <property type="entry name" value="CA"/>
    <property type="match status" value="5"/>
</dbReference>
<keyword evidence="5" id="KW-0677">Repeat</keyword>
<keyword evidence="7" id="KW-1133">Transmembrane helix</keyword>
<comment type="caution">
    <text evidence="13">The sequence shown here is derived from an EMBL/GenBank/DDBJ whole genome shotgun (WGS) entry which is preliminary data.</text>
</comment>
<dbReference type="CDD" id="cd11304">
    <property type="entry name" value="Cadherin_repeat"/>
    <property type="match status" value="5"/>
</dbReference>
<keyword evidence="9" id="KW-0325">Glycoprotein</keyword>
<feature type="domain" description="Cadherin" evidence="12">
    <location>
        <begin position="62"/>
        <end position="129"/>
    </location>
</feature>
<keyword evidence="3" id="KW-0812">Transmembrane</keyword>
<dbReference type="EMBL" id="JAKKPZ010000072">
    <property type="protein sequence ID" value="KAI1704089.1"/>
    <property type="molecule type" value="Genomic_DNA"/>
</dbReference>
<evidence type="ECO:0000256" key="1">
    <source>
        <dbReference type="ARBA" id="ARBA00004251"/>
    </source>
</evidence>
<feature type="domain" description="Cadherin" evidence="12">
    <location>
        <begin position="472"/>
        <end position="566"/>
    </location>
</feature>
<dbReference type="GO" id="GO:0007156">
    <property type="term" value="P:homophilic cell adhesion via plasma membrane adhesion molecules"/>
    <property type="evidence" value="ECO:0007669"/>
    <property type="project" value="InterPro"/>
</dbReference>
<keyword evidence="2" id="KW-1003">Cell membrane</keyword>
<keyword evidence="6 10" id="KW-0106">Calcium</keyword>
<dbReference type="PRINTS" id="PR00205">
    <property type="entry name" value="CADHERIN"/>
</dbReference>
<protein>
    <submittedName>
        <fullName evidence="13">Cadherin domain-containing protein</fullName>
    </submittedName>
</protein>
<dbReference type="Gene3D" id="2.60.40.60">
    <property type="entry name" value="Cadherins"/>
    <property type="match status" value="5"/>
</dbReference>
<feature type="domain" description="Cadherin" evidence="12">
    <location>
        <begin position="412"/>
        <end position="454"/>
    </location>
</feature>
<comment type="subcellular location">
    <subcellularLocation>
        <location evidence="1">Cell membrane</location>
        <topology evidence="1">Single-pass type I membrane protein</topology>
    </subcellularLocation>
</comment>